<evidence type="ECO:0000313" key="2">
    <source>
        <dbReference type="EMBL" id="VDO78548.1"/>
    </source>
</evidence>
<dbReference type="Proteomes" id="UP000268014">
    <property type="component" value="Unassembled WGS sequence"/>
</dbReference>
<dbReference type="AlphaFoldDB" id="A0A0N4X5M8"/>
<reference evidence="2 3" key="2">
    <citation type="submission" date="2018-11" db="EMBL/GenBank/DDBJ databases">
        <authorList>
            <consortium name="Pathogen Informatics"/>
        </authorList>
    </citation>
    <scope>NUCLEOTIDE SEQUENCE [LARGE SCALE GENOMIC DNA]</scope>
    <source>
        <strain evidence="2 3">MHpl1</strain>
    </source>
</reference>
<proteinExistence type="predicted"/>
<organism evidence="4">
    <name type="scientific">Haemonchus placei</name>
    <name type="common">Barber's pole worm</name>
    <dbReference type="NCBI Taxonomy" id="6290"/>
    <lineage>
        <taxon>Eukaryota</taxon>
        <taxon>Metazoa</taxon>
        <taxon>Ecdysozoa</taxon>
        <taxon>Nematoda</taxon>
        <taxon>Chromadorea</taxon>
        <taxon>Rhabditida</taxon>
        <taxon>Rhabditina</taxon>
        <taxon>Rhabditomorpha</taxon>
        <taxon>Strongyloidea</taxon>
        <taxon>Trichostrongylidae</taxon>
        <taxon>Haemonchus</taxon>
    </lineage>
</organism>
<evidence type="ECO:0000313" key="3">
    <source>
        <dbReference type="Proteomes" id="UP000268014"/>
    </source>
</evidence>
<keyword evidence="3" id="KW-1185">Reference proteome</keyword>
<evidence type="ECO:0000256" key="1">
    <source>
        <dbReference type="SAM" id="Phobius"/>
    </source>
</evidence>
<accession>A0A0N4X5M8</accession>
<keyword evidence="1" id="KW-1133">Transmembrane helix</keyword>
<keyword evidence="1" id="KW-0812">Transmembrane</keyword>
<protein>
    <submittedName>
        <fullName evidence="4">MMS1_N domain-containing protein</fullName>
    </submittedName>
</protein>
<dbReference type="WBParaSite" id="HPLM_0001967001-mRNA-1">
    <property type="protein sequence ID" value="HPLM_0001967001-mRNA-1"/>
    <property type="gene ID" value="HPLM_0001967001"/>
</dbReference>
<dbReference type="STRING" id="6290.A0A0N4X5M8"/>
<gene>
    <name evidence="2" type="ORF">HPLM_LOCUS19662</name>
</gene>
<name>A0A0N4X5M8_HAEPC</name>
<reference evidence="4" key="1">
    <citation type="submission" date="2017-02" db="UniProtKB">
        <authorList>
            <consortium name="WormBaseParasite"/>
        </authorList>
    </citation>
    <scope>IDENTIFICATION</scope>
</reference>
<evidence type="ECO:0000313" key="4">
    <source>
        <dbReference type="WBParaSite" id="HPLM_0001967001-mRNA-1"/>
    </source>
</evidence>
<sequence length="231" mass="25301">MNVNHAVLTTVLQRLAILAARAPFSIKIMSSATAAELDVRALEKLKDIYGDLAQVPTFSAGRIQSTGKLIQVSSIWDNHAISLNKSTKTQRSSVIEKVDGTEERRLISTTSMPLTTFESQSFAYSPSDTMVAQLITIPDGKDKKQYLRVFDQNEHIEVLCSDLSGQKKHGLIYGMGAGSFSVVLLSLLTRYSRYCCTKICLCTSSSITNAATTLDGWVIPLLERASFRATA</sequence>
<feature type="transmembrane region" description="Helical" evidence="1">
    <location>
        <begin position="170"/>
        <end position="188"/>
    </location>
</feature>
<dbReference type="OrthoDB" id="416344at2759"/>
<keyword evidence="1" id="KW-0472">Membrane</keyword>
<dbReference type="EMBL" id="UZAF01021491">
    <property type="protein sequence ID" value="VDO78548.1"/>
    <property type="molecule type" value="Genomic_DNA"/>
</dbReference>
<dbReference type="OMA" id="CCTKICL"/>